<dbReference type="EMBL" id="JANPWB010000014">
    <property type="protein sequence ID" value="KAJ1102089.1"/>
    <property type="molecule type" value="Genomic_DNA"/>
</dbReference>
<evidence type="ECO:0000313" key="2">
    <source>
        <dbReference type="EMBL" id="KAJ1102089.1"/>
    </source>
</evidence>
<organism evidence="2 3">
    <name type="scientific">Pleurodeles waltl</name>
    <name type="common">Iberian ribbed newt</name>
    <dbReference type="NCBI Taxonomy" id="8319"/>
    <lineage>
        <taxon>Eukaryota</taxon>
        <taxon>Metazoa</taxon>
        <taxon>Chordata</taxon>
        <taxon>Craniata</taxon>
        <taxon>Vertebrata</taxon>
        <taxon>Euteleostomi</taxon>
        <taxon>Amphibia</taxon>
        <taxon>Batrachia</taxon>
        <taxon>Caudata</taxon>
        <taxon>Salamandroidea</taxon>
        <taxon>Salamandridae</taxon>
        <taxon>Pleurodelinae</taxon>
        <taxon>Pleurodeles</taxon>
    </lineage>
</organism>
<reference evidence="2" key="1">
    <citation type="journal article" date="2022" name="bioRxiv">
        <title>Sequencing and chromosome-scale assembly of the giantPleurodeles waltlgenome.</title>
        <authorList>
            <person name="Brown T."/>
            <person name="Elewa A."/>
            <person name="Iarovenko S."/>
            <person name="Subramanian E."/>
            <person name="Araus A.J."/>
            <person name="Petzold A."/>
            <person name="Susuki M."/>
            <person name="Suzuki K.-i.T."/>
            <person name="Hayashi T."/>
            <person name="Toyoda A."/>
            <person name="Oliveira C."/>
            <person name="Osipova E."/>
            <person name="Leigh N.D."/>
            <person name="Simon A."/>
            <person name="Yun M.H."/>
        </authorList>
    </citation>
    <scope>NUCLEOTIDE SEQUENCE</scope>
    <source>
        <strain evidence="2">20211129_DDA</strain>
        <tissue evidence="2">Liver</tissue>
    </source>
</reference>
<keyword evidence="3" id="KW-1185">Reference proteome</keyword>
<dbReference type="Proteomes" id="UP001066276">
    <property type="component" value="Chromosome 10"/>
</dbReference>
<name>A0AAV7MG32_PLEWA</name>
<gene>
    <name evidence="2" type="ORF">NDU88_007145</name>
</gene>
<comment type="caution">
    <text evidence="2">The sequence shown here is derived from an EMBL/GenBank/DDBJ whole genome shotgun (WGS) entry which is preliminary data.</text>
</comment>
<dbReference type="AlphaFoldDB" id="A0AAV7MG32"/>
<sequence length="343" mass="33941">MPSKAQRKQYPEGKPLTSRHSTKYQDAMEPKLHVLLMLVYLLIYQEYERRWGRRPCGACGGGCGHASGCAGGGSGHGAGSCAGSGGGRIQPFSWSLRRLPTGAAAADSSGACGSAGGGASGGASGGAAGGAGHGAGGSAGGCAGSHQVFTCSLGRLKCLAWGFLPLPHLADGDVILSLAAGVLEVALLGGCGSFPLLDAVPLFTLPGGGMALALAGVGGTLAGLTGAPFEPLIAVGTTADVDLVAEVLAWVLATLARGGGWGGGDTLGEDTGDMCMDVGVVTSSEGCVVMGVLVMEVVDEDVVHAGVTVDATGMEMEDEEEGDTVEAVDVGVSAWGWCLCQCL</sequence>
<evidence type="ECO:0000256" key="1">
    <source>
        <dbReference type="SAM" id="MobiDB-lite"/>
    </source>
</evidence>
<accession>A0AAV7MG32</accession>
<feature type="region of interest" description="Disordered" evidence="1">
    <location>
        <begin position="1"/>
        <end position="24"/>
    </location>
</feature>
<protein>
    <submittedName>
        <fullName evidence="2">Uncharacterized protein</fullName>
    </submittedName>
</protein>
<evidence type="ECO:0000313" key="3">
    <source>
        <dbReference type="Proteomes" id="UP001066276"/>
    </source>
</evidence>
<proteinExistence type="predicted"/>